<name>A0A0C2ILT4_THEKT</name>
<proteinExistence type="predicted"/>
<dbReference type="Proteomes" id="UP000031668">
    <property type="component" value="Unassembled WGS sequence"/>
</dbReference>
<keyword evidence="1 2" id="KW-0371">Homeobox</keyword>
<dbReference type="GO" id="GO:0003677">
    <property type="term" value="F:DNA binding"/>
    <property type="evidence" value="ECO:0007669"/>
    <property type="project" value="UniProtKB-UniRule"/>
</dbReference>
<dbReference type="AlphaFoldDB" id="A0A0C2ILT4"/>
<keyword evidence="5" id="KW-1185">Reference proteome</keyword>
<comment type="caution">
    <text evidence="4">The sequence shown here is derived from an EMBL/GenBank/DDBJ whole genome shotgun (WGS) entry which is preliminary data.</text>
</comment>
<evidence type="ECO:0000256" key="1">
    <source>
        <dbReference type="PROSITE-ProRule" id="PRU00108"/>
    </source>
</evidence>
<dbReference type="InterPro" id="IPR001356">
    <property type="entry name" value="HD"/>
</dbReference>
<dbReference type="SUPFAM" id="SSF46689">
    <property type="entry name" value="Homeodomain-like"/>
    <property type="match status" value="1"/>
</dbReference>
<feature type="DNA-binding region" description="Homeobox" evidence="1">
    <location>
        <begin position="22"/>
        <end position="81"/>
    </location>
</feature>
<reference evidence="4 5" key="1">
    <citation type="journal article" date="2014" name="Genome Biol. Evol.">
        <title>The genome of the myxosporean Thelohanellus kitauei shows adaptations to nutrient acquisition within its fish host.</title>
        <authorList>
            <person name="Yang Y."/>
            <person name="Xiong J."/>
            <person name="Zhou Z."/>
            <person name="Huo F."/>
            <person name="Miao W."/>
            <person name="Ran C."/>
            <person name="Liu Y."/>
            <person name="Zhang J."/>
            <person name="Feng J."/>
            <person name="Wang M."/>
            <person name="Wang M."/>
            <person name="Wang L."/>
            <person name="Yao B."/>
        </authorList>
    </citation>
    <scope>NUCLEOTIDE SEQUENCE [LARGE SCALE GENOMIC DNA]</scope>
    <source>
        <strain evidence="4">Wuqing</strain>
    </source>
</reference>
<dbReference type="GO" id="GO:0005634">
    <property type="term" value="C:nucleus"/>
    <property type="evidence" value="ECO:0007669"/>
    <property type="project" value="UniProtKB-SubCell"/>
</dbReference>
<organism evidence="4 5">
    <name type="scientific">Thelohanellus kitauei</name>
    <name type="common">Myxosporean</name>
    <dbReference type="NCBI Taxonomy" id="669202"/>
    <lineage>
        <taxon>Eukaryota</taxon>
        <taxon>Metazoa</taxon>
        <taxon>Cnidaria</taxon>
        <taxon>Myxozoa</taxon>
        <taxon>Myxosporea</taxon>
        <taxon>Bivalvulida</taxon>
        <taxon>Platysporina</taxon>
        <taxon>Myxobolidae</taxon>
        <taxon>Thelohanellus</taxon>
    </lineage>
</organism>
<dbReference type="PROSITE" id="PS50071">
    <property type="entry name" value="HOMEOBOX_2"/>
    <property type="match status" value="1"/>
</dbReference>
<evidence type="ECO:0000259" key="3">
    <source>
        <dbReference type="PROSITE" id="PS50071"/>
    </source>
</evidence>
<dbReference type="InterPro" id="IPR009057">
    <property type="entry name" value="Homeodomain-like_sf"/>
</dbReference>
<comment type="subcellular location">
    <subcellularLocation>
        <location evidence="1 2">Nucleus</location>
    </subcellularLocation>
</comment>
<keyword evidence="1 2" id="KW-0238">DNA-binding</keyword>
<accession>A0A0C2ILT4</accession>
<keyword evidence="1 2" id="KW-0539">Nucleus</keyword>
<evidence type="ECO:0000256" key="2">
    <source>
        <dbReference type="RuleBase" id="RU000682"/>
    </source>
</evidence>
<dbReference type="SMART" id="SM00389">
    <property type="entry name" value="HOX"/>
    <property type="match status" value="1"/>
</dbReference>
<dbReference type="CDD" id="cd00086">
    <property type="entry name" value="homeodomain"/>
    <property type="match status" value="1"/>
</dbReference>
<protein>
    <recommendedName>
        <fullName evidence="3">Homeobox domain-containing protein</fullName>
    </recommendedName>
</protein>
<sequence length="177" mass="20689">MGSVHKGVDTSMDTTSDTSKLYRRNRTKFTKKDLEILEMTYLKTQYPKAEHRKYLSSQLHVNEFVIQRAREKSKAPLVKSKEMDSTVQTTSIGLQQIYQGGKYLYSPYAPNFMNSYGGMNYVSQDMALKDISNVQFHQENLKPDDFYKSFDYTYLNQQPVYTSSVWNYTNPFSNQLM</sequence>
<dbReference type="Gene3D" id="1.10.10.60">
    <property type="entry name" value="Homeodomain-like"/>
    <property type="match status" value="1"/>
</dbReference>
<evidence type="ECO:0000313" key="4">
    <source>
        <dbReference type="EMBL" id="KII66404.1"/>
    </source>
</evidence>
<gene>
    <name evidence="4" type="ORF">RF11_02045</name>
</gene>
<dbReference type="Pfam" id="PF00046">
    <property type="entry name" value="Homeodomain"/>
    <property type="match status" value="1"/>
</dbReference>
<dbReference type="EMBL" id="JWZT01003532">
    <property type="protein sequence ID" value="KII66404.1"/>
    <property type="molecule type" value="Genomic_DNA"/>
</dbReference>
<feature type="domain" description="Homeobox" evidence="3">
    <location>
        <begin position="20"/>
        <end position="80"/>
    </location>
</feature>
<evidence type="ECO:0000313" key="5">
    <source>
        <dbReference type="Proteomes" id="UP000031668"/>
    </source>
</evidence>